<proteinExistence type="predicted"/>
<reference evidence="4" key="1">
    <citation type="submission" date="2016-10" db="EMBL/GenBank/DDBJ databases">
        <authorList>
            <person name="Varghese N."/>
            <person name="Submissions S."/>
        </authorList>
    </citation>
    <scope>NUCLEOTIDE SEQUENCE [LARGE SCALE GENOMIC DNA]</scope>
    <source>
        <strain evidence="4">EPL6</strain>
    </source>
</reference>
<organism evidence="3 4">
    <name type="scientific">Oryzisolibacter propanilivorax</name>
    <dbReference type="NCBI Taxonomy" id="1527607"/>
    <lineage>
        <taxon>Bacteria</taxon>
        <taxon>Pseudomonadati</taxon>
        <taxon>Pseudomonadota</taxon>
        <taxon>Betaproteobacteria</taxon>
        <taxon>Burkholderiales</taxon>
        <taxon>Comamonadaceae</taxon>
        <taxon>Oryzisolibacter</taxon>
    </lineage>
</organism>
<evidence type="ECO:0000256" key="1">
    <source>
        <dbReference type="SAM" id="MobiDB-lite"/>
    </source>
</evidence>
<dbReference type="InterPro" id="IPR058548">
    <property type="entry name" value="MlaB-like_STAS"/>
</dbReference>
<dbReference type="EMBL" id="FNHP01000003">
    <property type="protein sequence ID" value="SDM25591.1"/>
    <property type="molecule type" value="Genomic_DNA"/>
</dbReference>
<sequence>MSQEKPPPGQPPVSARGLLSKVARFVRHPTVNWSELDALDEERESQYSRQMLKEMIERKRRNDFVRRREFDQLRKLRSSEGERALPPEDAAARTSFFQTSITSPDERADTLRKIDEIEAQMSHQWWKGRAPAPDAGAAPPPPVAAPAAAGPQPSPAAQAMAAALADSPFAGSEHARAFAPTAPLSLPGALAGVGGPLVPPLQPGAVPQARAPQVPPHTFVHDPDLEEAAIRFAGADYAGAEAALRDVLSRRELSDEAAREVWLTLFDLYRATGQQQAFESLALDYAGRFHRTAPLWFSLPQQLGLAAAQGPAAPDASAREFCWNAPPVISPQSVAALQVSLGRAAQPWTLSWSRLSDIEAPAVRVLAELIERLAGERVQLRFSGLPTLQTVLHAHTLSGDRGQDPQWWRLRMAFLRLMWLPDEFELVALDYCVTYEISPPSWEAPRCSFSSDAEAPLPTLNASALPRSGDSYLPALNSGFALSMPPGGEEGPVPSLLGHIEGDASAVLQSLQELVHPGVPLVVACDQLIRIDFAAGGGVLNWVVTQQAAGCQVEFRQLHRLVAVFFNVISIGEHAHVVARSD</sequence>
<feature type="region of interest" description="Disordered" evidence="1">
    <location>
        <begin position="127"/>
        <end position="159"/>
    </location>
</feature>
<dbReference type="RefSeq" id="WP_091568538.1">
    <property type="nucleotide sequence ID" value="NZ_FNHP01000003.1"/>
</dbReference>
<feature type="compositionally biased region" description="Low complexity" evidence="1">
    <location>
        <begin position="145"/>
        <end position="159"/>
    </location>
</feature>
<dbReference type="OrthoDB" id="5298269at2"/>
<dbReference type="Proteomes" id="UP000198552">
    <property type="component" value="Unassembled WGS sequence"/>
</dbReference>
<evidence type="ECO:0000259" key="2">
    <source>
        <dbReference type="Pfam" id="PF13466"/>
    </source>
</evidence>
<evidence type="ECO:0000313" key="3">
    <source>
        <dbReference type="EMBL" id="SDM25591.1"/>
    </source>
</evidence>
<evidence type="ECO:0000313" key="4">
    <source>
        <dbReference type="Proteomes" id="UP000198552"/>
    </source>
</evidence>
<feature type="domain" description="MlaB-like STAS" evidence="2">
    <location>
        <begin position="504"/>
        <end position="570"/>
    </location>
</feature>
<protein>
    <recommendedName>
        <fullName evidence="2">MlaB-like STAS domain-containing protein</fullName>
    </recommendedName>
</protein>
<feature type="region of interest" description="Disordered" evidence="1">
    <location>
        <begin position="78"/>
        <end position="104"/>
    </location>
</feature>
<dbReference type="STRING" id="1527607.SAMN05428957_103431"/>
<keyword evidence="4" id="KW-1185">Reference proteome</keyword>
<gene>
    <name evidence="3" type="ORF">SAMN05428957_103431</name>
</gene>
<dbReference type="Pfam" id="PF13466">
    <property type="entry name" value="STAS_2"/>
    <property type="match status" value="1"/>
</dbReference>
<dbReference type="AlphaFoldDB" id="A0A1G9RQU3"/>
<name>A0A1G9RQU3_9BURK</name>
<accession>A0A1G9RQU3</accession>